<protein>
    <submittedName>
        <fullName evidence="3">TrkA family potassium uptake protein</fullName>
    </submittedName>
</protein>
<keyword evidence="4" id="KW-1185">Reference proteome</keyword>
<dbReference type="InterPro" id="IPR003148">
    <property type="entry name" value="RCK_N"/>
</dbReference>
<dbReference type="InterPro" id="IPR036291">
    <property type="entry name" value="NAD(P)-bd_dom_sf"/>
</dbReference>
<dbReference type="InterPro" id="IPR050721">
    <property type="entry name" value="Trk_Ktr_HKT_K-transport"/>
</dbReference>
<dbReference type="SUPFAM" id="SSF116726">
    <property type="entry name" value="TrkA C-terminal domain-like"/>
    <property type="match status" value="1"/>
</dbReference>
<feature type="domain" description="RCK C-terminal" evidence="2">
    <location>
        <begin position="137"/>
        <end position="217"/>
    </location>
</feature>
<dbReference type="GO" id="GO:0006813">
    <property type="term" value="P:potassium ion transport"/>
    <property type="evidence" value="ECO:0007669"/>
    <property type="project" value="InterPro"/>
</dbReference>
<evidence type="ECO:0000259" key="1">
    <source>
        <dbReference type="PROSITE" id="PS51201"/>
    </source>
</evidence>
<proteinExistence type="predicted"/>
<dbReference type="GO" id="GO:0008324">
    <property type="term" value="F:monoatomic cation transmembrane transporter activity"/>
    <property type="evidence" value="ECO:0007669"/>
    <property type="project" value="InterPro"/>
</dbReference>
<evidence type="ECO:0000259" key="2">
    <source>
        <dbReference type="PROSITE" id="PS51202"/>
    </source>
</evidence>
<organism evidence="3 4">
    <name type="scientific">Methylomarinum roseum</name>
    <dbReference type="NCBI Taxonomy" id="3067653"/>
    <lineage>
        <taxon>Bacteria</taxon>
        <taxon>Pseudomonadati</taxon>
        <taxon>Pseudomonadota</taxon>
        <taxon>Gammaproteobacteria</taxon>
        <taxon>Methylococcales</taxon>
        <taxon>Methylococcaceae</taxon>
        <taxon>Methylomarinum</taxon>
    </lineage>
</organism>
<dbReference type="PANTHER" id="PTHR43833:SF7">
    <property type="entry name" value="KTR SYSTEM POTASSIUM UPTAKE PROTEIN C"/>
    <property type="match status" value="1"/>
</dbReference>
<dbReference type="AlphaFoldDB" id="A0AAU7NR34"/>
<dbReference type="Pfam" id="PF02254">
    <property type="entry name" value="TrkA_N"/>
    <property type="match status" value="1"/>
</dbReference>
<gene>
    <name evidence="3" type="ORF">Q9L42_013735</name>
</gene>
<evidence type="ECO:0000313" key="3">
    <source>
        <dbReference type="EMBL" id="XBS19419.1"/>
    </source>
</evidence>
<dbReference type="InterPro" id="IPR036721">
    <property type="entry name" value="RCK_C_sf"/>
</dbReference>
<dbReference type="InterPro" id="IPR006037">
    <property type="entry name" value="RCK_C"/>
</dbReference>
<accession>A0AAU7NR34</accession>
<name>A0AAU7NR34_9GAMM</name>
<dbReference type="SUPFAM" id="SSF51735">
    <property type="entry name" value="NAD(P)-binding Rossmann-fold domains"/>
    <property type="match status" value="1"/>
</dbReference>
<evidence type="ECO:0000313" key="4">
    <source>
        <dbReference type="Proteomes" id="UP001225378"/>
    </source>
</evidence>
<dbReference type="PANTHER" id="PTHR43833">
    <property type="entry name" value="POTASSIUM CHANNEL PROTEIN 2-RELATED-RELATED"/>
    <property type="match status" value="1"/>
</dbReference>
<dbReference type="PROSITE" id="PS51202">
    <property type="entry name" value="RCK_C"/>
    <property type="match status" value="1"/>
</dbReference>
<dbReference type="EMBL" id="CP157743">
    <property type="protein sequence ID" value="XBS19419.1"/>
    <property type="molecule type" value="Genomic_DNA"/>
</dbReference>
<dbReference type="KEGG" id="mech:Q9L42_013735"/>
<sequence length="217" mass="23970">MAQYAIIGLGSFGITLALQLAKMGNEVIGIDNDRKVVESVASSLSHAVIADATDEVALEELSLAYYDAVVVAIGEDMKASLICVVHLKNLGLQNIWVKATTDEHHLILKSLGVSRIIHPEEEMGVRTARTLYYPMIREYMSLGDRQYVVEIPAIEKLSGTVLSDLLSEVTGHVFCLLIKRREKLYPSPHEQFVIEQGDMLVLAGDRLSLTKLVPRLV</sequence>
<reference evidence="3 4" key="1">
    <citation type="journal article" date="2024" name="Microbiology">
        <title>Methylomarinum rosea sp. nov., a novel halophilic methanotrophic bacterium from the hypersaline Lake Elton.</title>
        <authorList>
            <person name="Suleimanov R.Z."/>
            <person name="Oshkin I.Y."/>
            <person name="Danilova O.V."/>
            <person name="Suzina N.E."/>
            <person name="Dedysh S.N."/>
        </authorList>
    </citation>
    <scope>NUCLEOTIDE SEQUENCE [LARGE SCALE GENOMIC DNA]</scope>
    <source>
        <strain evidence="3 4">Ch1-1</strain>
    </source>
</reference>
<dbReference type="PROSITE" id="PS51201">
    <property type="entry name" value="RCK_N"/>
    <property type="match status" value="1"/>
</dbReference>
<dbReference type="Gene3D" id="3.40.50.720">
    <property type="entry name" value="NAD(P)-binding Rossmann-like Domain"/>
    <property type="match status" value="1"/>
</dbReference>
<feature type="domain" description="RCK N-terminal" evidence="1">
    <location>
        <begin position="1"/>
        <end position="117"/>
    </location>
</feature>
<dbReference type="Proteomes" id="UP001225378">
    <property type="component" value="Chromosome"/>
</dbReference>
<dbReference type="RefSeq" id="WP_305907839.1">
    <property type="nucleotide sequence ID" value="NZ_CP157743.1"/>
</dbReference>
<dbReference type="Gene3D" id="3.30.70.1450">
    <property type="entry name" value="Regulator of K+ conductance, C-terminal domain"/>
    <property type="match status" value="1"/>
</dbReference>